<gene>
    <name evidence="4" type="ORF">J437_LFUL006070</name>
</gene>
<name>A0A8K0NXE3_LADFU</name>
<dbReference type="InterPro" id="IPR001753">
    <property type="entry name" value="Enoyl-CoA_hydra/iso"/>
</dbReference>
<dbReference type="CDD" id="cd06558">
    <property type="entry name" value="crotonase-like"/>
    <property type="match status" value="1"/>
</dbReference>
<dbReference type="EMBL" id="KZ308241">
    <property type="protein sequence ID" value="KAG8225531.1"/>
    <property type="molecule type" value="Genomic_DNA"/>
</dbReference>
<dbReference type="Pfam" id="PF00378">
    <property type="entry name" value="ECH_1"/>
    <property type="match status" value="1"/>
</dbReference>
<dbReference type="InterPro" id="IPR014748">
    <property type="entry name" value="Enoyl-CoA_hydra_C"/>
</dbReference>
<evidence type="ECO:0000313" key="4">
    <source>
        <dbReference type="EMBL" id="KAG8225531.1"/>
    </source>
</evidence>
<dbReference type="Gene3D" id="3.90.226.10">
    <property type="entry name" value="2-enoyl-CoA Hydratase, Chain A, domain 1"/>
    <property type="match status" value="1"/>
</dbReference>
<reference evidence="4" key="1">
    <citation type="submission" date="2013-04" db="EMBL/GenBank/DDBJ databases">
        <authorList>
            <person name="Qu J."/>
            <person name="Murali S.C."/>
            <person name="Bandaranaike D."/>
            <person name="Bellair M."/>
            <person name="Blankenburg K."/>
            <person name="Chao H."/>
            <person name="Dinh H."/>
            <person name="Doddapaneni H."/>
            <person name="Downs B."/>
            <person name="Dugan-Rocha S."/>
            <person name="Elkadiri S."/>
            <person name="Gnanaolivu R.D."/>
            <person name="Hernandez B."/>
            <person name="Javaid M."/>
            <person name="Jayaseelan J.C."/>
            <person name="Lee S."/>
            <person name="Li M."/>
            <person name="Ming W."/>
            <person name="Munidasa M."/>
            <person name="Muniz J."/>
            <person name="Nguyen L."/>
            <person name="Ongeri F."/>
            <person name="Osuji N."/>
            <person name="Pu L.-L."/>
            <person name="Puazo M."/>
            <person name="Qu C."/>
            <person name="Quiroz J."/>
            <person name="Raj R."/>
            <person name="Weissenberger G."/>
            <person name="Xin Y."/>
            <person name="Zou X."/>
            <person name="Han Y."/>
            <person name="Richards S."/>
            <person name="Worley K."/>
            <person name="Muzny D."/>
            <person name="Gibbs R."/>
        </authorList>
    </citation>
    <scope>NUCLEOTIDE SEQUENCE</scope>
    <source>
        <strain evidence="4">Sampled in the wild</strain>
    </source>
</reference>
<dbReference type="OrthoDB" id="409763at2759"/>
<dbReference type="Gene3D" id="1.10.12.10">
    <property type="entry name" value="Lyase 2-enoyl-coa Hydratase, Chain A, domain 2"/>
    <property type="match status" value="1"/>
</dbReference>
<dbReference type="GO" id="GO:0005777">
    <property type="term" value="C:peroxisome"/>
    <property type="evidence" value="ECO:0007669"/>
    <property type="project" value="UniProtKB-SubCell"/>
</dbReference>
<dbReference type="FunFam" id="3.90.226.10:FF:000084">
    <property type="entry name" value="Enoyl-CoA delta isomerase 2, mitochondrial"/>
    <property type="match status" value="1"/>
</dbReference>
<keyword evidence="2" id="KW-0576">Peroxisome</keyword>
<protein>
    <recommendedName>
        <fullName evidence="6">Enoyl-CoA delta isomerase 2, mitochondrial</fullName>
    </recommendedName>
</protein>
<comment type="caution">
    <text evidence="4">The sequence shown here is derived from an EMBL/GenBank/DDBJ whole genome shotgun (WGS) entry which is preliminary data.</text>
</comment>
<dbReference type="InterPro" id="IPR051053">
    <property type="entry name" value="ECH/Chromodomain_protein"/>
</dbReference>
<evidence type="ECO:0008006" key="6">
    <source>
        <dbReference type="Google" id="ProtNLM"/>
    </source>
</evidence>
<keyword evidence="3" id="KW-0413">Isomerase</keyword>
<dbReference type="SUPFAM" id="SSF52096">
    <property type="entry name" value="ClpP/crotonase"/>
    <property type="match status" value="1"/>
</dbReference>
<dbReference type="GO" id="GO:0004165">
    <property type="term" value="F:delta(3)-delta(2)-enoyl-CoA isomerase activity"/>
    <property type="evidence" value="ECO:0007669"/>
    <property type="project" value="UniProtKB-ARBA"/>
</dbReference>
<reference evidence="4" key="2">
    <citation type="submission" date="2017-10" db="EMBL/GenBank/DDBJ databases">
        <title>Ladona fulva Genome sequencing and assembly.</title>
        <authorList>
            <person name="Murali S."/>
            <person name="Richards S."/>
            <person name="Bandaranaike D."/>
            <person name="Bellair M."/>
            <person name="Blankenburg K."/>
            <person name="Chao H."/>
            <person name="Dinh H."/>
            <person name="Doddapaneni H."/>
            <person name="Dugan-Rocha S."/>
            <person name="Elkadiri S."/>
            <person name="Gnanaolivu R."/>
            <person name="Hernandez B."/>
            <person name="Skinner E."/>
            <person name="Javaid M."/>
            <person name="Lee S."/>
            <person name="Li M."/>
            <person name="Ming W."/>
            <person name="Munidasa M."/>
            <person name="Muniz J."/>
            <person name="Nguyen L."/>
            <person name="Hughes D."/>
            <person name="Osuji N."/>
            <person name="Pu L.-L."/>
            <person name="Puazo M."/>
            <person name="Qu C."/>
            <person name="Quiroz J."/>
            <person name="Raj R."/>
            <person name="Weissenberger G."/>
            <person name="Xin Y."/>
            <person name="Zou X."/>
            <person name="Han Y."/>
            <person name="Worley K."/>
            <person name="Muzny D."/>
            <person name="Gibbs R."/>
        </authorList>
    </citation>
    <scope>NUCLEOTIDE SEQUENCE</scope>
    <source>
        <strain evidence="4">Sampled in the wild</strain>
    </source>
</reference>
<evidence type="ECO:0000256" key="1">
    <source>
        <dbReference type="ARBA" id="ARBA00004275"/>
    </source>
</evidence>
<keyword evidence="5" id="KW-1185">Reference proteome</keyword>
<comment type="subcellular location">
    <subcellularLocation>
        <location evidence="1">Peroxisome</location>
    </subcellularLocation>
</comment>
<sequence>MNNDRVNSAGQHAVNKDVREITVDVDNGLRVITLNRPKKKNALSTEMYDGLSQALREAAEDENTVITVLTGNGDYYSSGNDLKNAEKFLDFDLNEAASKSSIRVRDFVSDFIEFPKILVAAVNGPAIGIGVTTLALCDVVYASEKATFYTPFSALGISAEGCSTYTFPRIMGVSKASEMLYFNAKMTAHEAERCGLVSKVFPDATFKKEVFSHLQSLLNLPAKSLIYTKHLIRQWDIEALRKANEAECERLKERWSSGDPMNAMVNFLSRRSKL</sequence>
<dbReference type="InterPro" id="IPR029045">
    <property type="entry name" value="ClpP/crotonase-like_dom_sf"/>
</dbReference>
<dbReference type="Proteomes" id="UP000792457">
    <property type="component" value="Unassembled WGS sequence"/>
</dbReference>
<proteinExistence type="predicted"/>
<evidence type="ECO:0000313" key="5">
    <source>
        <dbReference type="Proteomes" id="UP000792457"/>
    </source>
</evidence>
<dbReference type="PANTHER" id="PTHR43684">
    <property type="match status" value="1"/>
</dbReference>
<evidence type="ECO:0000256" key="2">
    <source>
        <dbReference type="ARBA" id="ARBA00023140"/>
    </source>
</evidence>
<accession>A0A8K0NXE3</accession>
<dbReference type="AlphaFoldDB" id="A0A8K0NXE3"/>
<organism evidence="4 5">
    <name type="scientific">Ladona fulva</name>
    <name type="common">Scarce chaser dragonfly</name>
    <name type="synonym">Libellula fulva</name>
    <dbReference type="NCBI Taxonomy" id="123851"/>
    <lineage>
        <taxon>Eukaryota</taxon>
        <taxon>Metazoa</taxon>
        <taxon>Ecdysozoa</taxon>
        <taxon>Arthropoda</taxon>
        <taxon>Hexapoda</taxon>
        <taxon>Insecta</taxon>
        <taxon>Pterygota</taxon>
        <taxon>Palaeoptera</taxon>
        <taxon>Odonata</taxon>
        <taxon>Epiprocta</taxon>
        <taxon>Anisoptera</taxon>
        <taxon>Libelluloidea</taxon>
        <taxon>Libellulidae</taxon>
        <taxon>Ladona</taxon>
    </lineage>
</organism>
<dbReference type="PANTHER" id="PTHR43684:SF1">
    <property type="entry name" value="ENOYL-COA DELTA ISOMERASE 2"/>
    <property type="match status" value="1"/>
</dbReference>
<evidence type="ECO:0000256" key="3">
    <source>
        <dbReference type="ARBA" id="ARBA00023235"/>
    </source>
</evidence>